<keyword evidence="10 14" id="KW-1133">Transmembrane helix</keyword>
<evidence type="ECO:0000256" key="14">
    <source>
        <dbReference type="SAM" id="Phobius"/>
    </source>
</evidence>
<dbReference type="PANTHER" id="PTHR45631:SF58">
    <property type="entry name" value="PROTEIN KINASE DOMAIN-CONTAINING PROTEIN"/>
    <property type="match status" value="1"/>
</dbReference>
<dbReference type="InterPro" id="IPR032675">
    <property type="entry name" value="LRR_dom_sf"/>
</dbReference>
<organism evidence="16 17">
    <name type="scientific">Camelina sativa</name>
    <name type="common">False flax</name>
    <name type="synonym">Myagrum sativum</name>
    <dbReference type="NCBI Taxonomy" id="90675"/>
    <lineage>
        <taxon>Eukaryota</taxon>
        <taxon>Viridiplantae</taxon>
        <taxon>Streptophyta</taxon>
        <taxon>Embryophyta</taxon>
        <taxon>Tracheophyta</taxon>
        <taxon>Spermatophyta</taxon>
        <taxon>Magnoliopsida</taxon>
        <taxon>eudicotyledons</taxon>
        <taxon>Gunneridae</taxon>
        <taxon>Pentapetalae</taxon>
        <taxon>rosids</taxon>
        <taxon>malvids</taxon>
        <taxon>Brassicales</taxon>
        <taxon>Brassicaceae</taxon>
        <taxon>Camelineae</taxon>
        <taxon>Camelina</taxon>
    </lineage>
</organism>
<dbReference type="InterPro" id="IPR001245">
    <property type="entry name" value="Ser-Thr/Tyr_kinase_cat_dom"/>
</dbReference>
<dbReference type="PROSITE" id="PS00108">
    <property type="entry name" value="PROTEIN_KINASE_ST"/>
    <property type="match status" value="1"/>
</dbReference>
<dbReference type="SUPFAM" id="SSF56112">
    <property type="entry name" value="Protein kinase-like (PK-like)"/>
    <property type="match status" value="1"/>
</dbReference>
<feature type="transmembrane region" description="Helical" evidence="14">
    <location>
        <begin position="104"/>
        <end position="129"/>
    </location>
</feature>
<evidence type="ECO:0000313" key="17">
    <source>
        <dbReference type="RefSeq" id="XP_010487674.1"/>
    </source>
</evidence>
<evidence type="ECO:0000256" key="5">
    <source>
        <dbReference type="ARBA" id="ARBA00022692"/>
    </source>
</evidence>
<comment type="subcellular location">
    <subcellularLocation>
        <location evidence="1">Membrane</location>
    </subcellularLocation>
</comment>
<keyword evidence="3" id="KW-0433">Leucine-rich repeat</keyword>
<reference evidence="16" key="1">
    <citation type="journal article" date="2014" name="Nat. Commun.">
        <title>The emerging biofuel crop Camelina sativa retains a highly undifferentiated hexaploid genome structure.</title>
        <authorList>
            <person name="Kagale S."/>
            <person name="Koh C."/>
            <person name="Nixon J."/>
            <person name="Bollina V."/>
            <person name="Clarke W.E."/>
            <person name="Tuteja R."/>
            <person name="Spillane C."/>
            <person name="Robinson S.J."/>
            <person name="Links M.G."/>
            <person name="Clarke C."/>
            <person name="Higgins E.E."/>
            <person name="Huebert T."/>
            <person name="Sharpe A.G."/>
            <person name="Parkin I.A."/>
        </authorList>
    </citation>
    <scope>NUCLEOTIDE SEQUENCE [LARGE SCALE GENOMIC DNA]</scope>
    <source>
        <strain evidence="16">cv. DH55</strain>
    </source>
</reference>
<gene>
    <name evidence="17" type="primary">LOC104765620</name>
</gene>
<dbReference type="InterPro" id="IPR008271">
    <property type="entry name" value="Ser/Thr_kinase_AS"/>
</dbReference>
<keyword evidence="16" id="KW-1185">Reference proteome</keyword>
<keyword evidence="9 12" id="KW-0067">ATP-binding</keyword>
<evidence type="ECO:0000256" key="2">
    <source>
        <dbReference type="ARBA" id="ARBA00022527"/>
    </source>
</evidence>
<evidence type="ECO:0000256" key="13">
    <source>
        <dbReference type="RuleBase" id="RU000304"/>
    </source>
</evidence>
<keyword evidence="5 14" id="KW-0812">Transmembrane</keyword>
<protein>
    <submittedName>
        <fullName evidence="17">Probable LRR receptor-like serine/threonine-protein kinase At1g07560</fullName>
    </submittedName>
</protein>
<dbReference type="PRINTS" id="PR00019">
    <property type="entry name" value="LEURICHRPT"/>
</dbReference>
<dbReference type="GeneID" id="104765620"/>
<dbReference type="InterPro" id="IPR000719">
    <property type="entry name" value="Prot_kinase_dom"/>
</dbReference>
<evidence type="ECO:0000256" key="4">
    <source>
        <dbReference type="ARBA" id="ARBA00022679"/>
    </source>
</evidence>
<dbReference type="Proteomes" id="UP000694864">
    <property type="component" value="Chromosome 3"/>
</dbReference>
<keyword evidence="11 14" id="KW-0472">Membrane</keyword>
<keyword evidence="6" id="KW-0677">Repeat</keyword>
<evidence type="ECO:0000256" key="7">
    <source>
        <dbReference type="ARBA" id="ARBA00022741"/>
    </source>
</evidence>
<dbReference type="Pfam" id="PF07714">
    <property type="entry name" value="PK_Tyr_Ser-Thr"/>
    <property type="match status" value="1"/>
</dbReference>
<feature type="domain" description="Protein kinase" evidence="15">
    <location>
        <begin position="163"/>
        <end position="430"/>
    </location>
</feature>
<dbReference type="Gene3D" id="1.10.510.10">
    <property type="entry name" value="Transferase(Phosphotransferase) domain 1"/>
    <property type="match status" value="1"/>
</dbReference>
<dbReference type="SUPFAM" id="SSF52058">
    <property type="entry name" value="L domain-like"/>
    <property type="match status" value="1"/>
</dbReference>
<evidence type="ECO:0000256" key="8">
    <source>
        <dbReference type="ARBA" id="ARBA00022777"/>
    </source>
</evidence>
<proteinExistence type="inferred from homology"/>
<dbReference type="CDD" id="cd14066">
    <property type="entry name" value="STKc_IRAK"/>
    <property type="match status" value="1"/>
</dbReference>
<dbReference type="InterPro" id="IPR011009">
    <property type="entry name" value="Kinase-like_dom_sf"/>
</dbReference>
<dbReference type="SMART" id="SM00220">
    <property type="entry name" value="S_TKc"/>
    <property type="match status" value="1"/>
</dbReference>
<dbReference type="Pfam" id="PF13855">
    <property type="entry name" value="LRR_8"/>
    <property type="match status" value="1"/>
</dbReference>
<reference evidence="17" key="2">
    <citation type="submission" date="2025-08" db="UniProtKB">
        <authorList>
            <consortium name="RefSeq"/>
        </authorList>
    </citation>
    <scope>IDENTIFICATION</scope>
    <source>
        <tissue evidence="17">Leaf</tissue>
    </source>
</reference>
<evidence type="ECO:0000259" key="15">
    <source>
        <dbReference type="PROSITE" id="PS50011"/>
    </source>
</evidence>
<dbReference type="PROSITE" id="PS00107">
    <property type="entry name" value="PROTEIN_KINASE_ATP"/>
    <property type="match status" value="1"/>
</dbReference>
<evidence type="ECO:0000313" key="16">
    <source>
        <dbReference type="Proteomes" id="UP000694864"/>
    </source>
</evidence>
<dbReference type="PROSITE" id="PS50011">
    <property type="entry name" value="PROTEIN_KINASE_DOM"/>
    <property type="match status" value="1"/>
</dbReference>
<dbReference type="InterPro" id="IPR001611">
    <property type="entry name" value="Leu-rich_rpt"/>
</dbReference>
<dbReference type="Gene3D" id="3.30.200.20">
    <property type="entry name" value="Phosphorylase Kinase, domain 1"/>
    <property type="match status" value="1"/>
</dbReference>
<comment type="similarity">
    <text evidence="13">Belongs to the protein kinase superfamily.</text>
</comment>
<accession>A0ABM0XLE5</accession>
<keyword evidence="8" id="KW-0418">Kinase</keyword>
<dbReference type="PANTHER" id="PTHR45631">
    <property type="entry name" value="OS07G0107800 PROTEIN-RELATED"/>
    <property type="match status" value="1"/>
</dbReference>
<evidence type="ECO:0000256" key="3">
    <source>
        <dbReference type="ARBA" id="ARBA00022614"/>
    </source>
</evidence>
<sequence length="464" mass="51101">MSTPPRIHSLDLSSSELTGIIVPGIQNLTELQRLDLSNNNLIGGVPEFLAKMKSLLVINLSGNNLSGSVPQALLDKVKKGLKLNIEGNPNLCSSGSCNKKKNSIMLPVVASLASLAAIIAMIALLFVCIKRRPSSGKGPSSSQQSIVTKKRRYTYAEVLAMTNNFERVLGKGGFGMVYHGYINGTEEVAVKLLSPSSAQGYKEFKTEGELLLRVYHTNLVSLVGYCDEKDRLALIYQYMANGDLKQHLSGSSIISWVDRLNIAVDAALGLEYLHIGCKPLIVHRDVKSSNILLDDQLHAKLADFGLSRSFPVGDESHVSTRVAGTFGYLDHEYYQTNRLSEKSDVYAFGVVLLEIITNKPVIDQTRDMPHIAEWAKFMLTRGDLSNIVDPKLQGVYDSGSAWKALELAMTCINSSSRERPNMSHVVHELKDCVVSENKRTRDIDTVRSIDINLSFSTDMNPKAR</sequence>
<dbReference type="InterPro" id="IPR017441">
    <property type="entry name" value="Protein_kinase_ATP_BS"/>
</dbReference>
<keyword evidence="4" id="KW-0808">Transferase</keyword>
<evidence type="ECO:0000256" key="6">
    <source>
        <dbReference type="ARBA" id="ARBA00022737"/>
    </source>
</evidence>
<feature type="binding site" evidence="12">
    <location>
        <position position="191"/>
    </location>
    <ligand>
        <name>ATP</name>
        <dbReference type="ChEBI" id="CHEBI:30616"/>
    </ligand>
</feature>
<keyword evidence="2 13" id="KW-0723">Serine/threonine-protein kinase</keyword>
<dbReference type="Gene3D" id="3.80.10.10">
    <property type="entry name" value="Ribonuclease Inhibitor"/>
    <property type="match status" value="1"/>
</dbReference>
<evidence type="ECO:0000256" key="9">
    <source>
        <dbReference type="ARBA" id="ARBA00022840"/>
    </source>
</evidence>
<dbReference type="RefSeq" id="XP_010487674.1">
    <property type="nucleotide sequence ID" value="XM_010489372.1"/>
</dbReference>
<evidence type="ECO:0000256" key="11">
    <source>
        <dbReference type="ARBA" id="ARBA00023136"/>
    </source>
</evidence>
<name>A0ABM0XLE5_CAMSA</name>
<evidence type="ECO:0000256" key="10">
    <source>
        <dbReference type="ARBA" id="ARBA00022989"/>
    </source>
</evidence>
<evidence type="ECO:0000256" key="12">
    <source>
        <dbReference type="PROSITE-ProRule" id="PRU10141"/>
    </source>
</evidence>
<keyword evidence="7 12" id="KW-0547">Nucleotide-binding</keyword>
<evidence type="ECO:0000256" key="1">
    <source>
        <dbReference type="ARBA" id="ARBA00004370"/>
    </source>
</evidence>